<gene>
    <name evidence="2" type="ORF">HNR02_005519</name>
</gene>
<evidence type="ECO:0000313" key="3">
    <source>
        <dbReference type="Proteomes" id="UP000549616"/>
    </source>
</evidence>
<name>A0A853BBL5_9PSEU</name>
<proteinExistence type="predicted"/>
<reference evidence="2 3" key="1">
    <citation type="submission" date="2020-07" db="EMBL/GenBank/DDBJ databases">
        <title>Sequencing the genomes of 1000 actinobacteria strains.</title>
        <authorList>
            <person name="Klenk H.-P."/>
        </authorList>
    </citation>
    <scope>NUCLEOTIDE SEQUENCE [LARGE SCALE GENOMIC DNA]</scope>
    <source>
        <strain evidence="2 3">DSM 104006</strain>
    </source>
</reference>
<dbReference type="RefSeq" id="WP_179776419.1">
    <property type="nucleotide sequence ID" value="NZ_JACCFK010000002.1"/>
</dbReference>
<feature type="region of interest" description="Disordered" evidence="1">
    <location>
        <begin position="1"/>
        <end position="21"/>
    </location>
</feature>
<dbReference type="AlphaFoldDB" id="A0A853BBL5"/>
<keyword evidence="3" id="KW-1185">Reference proteome</keyword>
<organism evidence="2 3">
    <name type="scientific">Amycolatopsis endophytica</name>
    <dbReference type="NCBI Taxonomy" id="860233"/>
    <lineage>
        <taxon>Bacteria</taxon>
        <taxon>Bacillati</taxon>
        <taxon>Actinomycetota</taxon>
        <taxon>Actinomycetes</taxon>
        <taxon>Pseudonocardiales</taxon>
        <taxon>Pseudonocardiaceae</taxon>
        <taxon>Amycolatopsis</taxon>
    </lineage>
</organism>
<accession>A0A853BBL5</accession>
<evidence type="ECO:0000313" key="2">
    <source>
        <dbReference type="EMBL" id="NYI92144.1"/>
    </source>
</evidence>
<dbReference type="Proteomes" id="UP000549616">
    <property type="component" value="Unassembled WGS sequence"/>
</dbReference>
<evidence type="ECO:0000256" key="1">
    <source>
        <dbReference type="SAM" id="MobiDB-lite"/>
    </source>
</evidence>
<evidence type="ECO:0008006" key="4">
    <source>
        <dbReference type="Google" id="ProtNLM"/>
    </source>
</evidence>
<dbReference type="EMBL" id="JACCFK010000002">
    <property type="protein sequence ID" value="NYI92144.1"/>
    <property type="molecule type" value="Genomic_DNA"/>
</dbReference>
<comment type="caution">
    <text evidence="2">The sequence shown here is derived from an EMBL/GenBank/DDBJ whole genome shotgun (WGS) entry which is preliminary data.</text>
</comment>
<protein>
    <recommendedName>
        <fullName evidence="4">ACT domain-containing protein</fullName>
    </recommendedName>
</protein>
<sequence length="102" mass="11128">MTYAVPSMGDSSQPTPSCPADSGHFRVHRSFDAFVTNGLAGVVRVLMLLHSRRYAVTNLRIDVREGVVESRVSCSVSVTPAQNALLLEQLRRIPVVVSAYNV</sequence>